<evidence type="ECO:0000256" key="1">
    <source>
        <dbReference type="SAM" id="MobiDB-lite"/>
    </source>
</evidence>
<feature type="compositionally biased region" description="Low complexity" evidence="1">
    <location>
        <begin position="155"/>
        <end position="166"/>
    </location>
</feature>
<organism evidence="2">
    <name type="scientific">Rhizopus microsporus var. microsporus</name>
    <dbReference type="NCBI Taxonomy" id="86635"/>
    <lineage>
        <taxon>Eukaryota</taxon>
        <taxon>Fungi</taxon>
        <taxon>Fungi incertae sedis</taxon>
        <taxon>Mucoromycota</taxon>
        <taxon>Mucoromycotina</taxon>
        <taxon>Mucoromycetes</taxon>
        <taxon>Mucorales</taxon>
        <taxon>Mucorineae</taxon>
        <taxon>Rhizopodaceae</taxon>
        <taxon>Rhizopus</taxon>
    </lineage>
</organism>
<feature type="compositionally biased region" description="Polar residues" evidence="1">
    <location>
        <begin position="225"/>
        <end position="235"/>
    </location>
</feature>
<feature type="region of interest" description="Disordered" evidence="1">
    <location>
        <begin position="66"/>
        <end position="99"/>
    </location>
</feature>
<feature type="compositionally biased region" description="Low complexity" evidence="1">
    <location>
        <begin position="138"/>
        <end position="148"/>
    </location>
</feature>
<dbReference type="EMBL" id="KV921858">
    <property type="protein sequence ID" value="ORE11263.1"/>
    <property type="molecule type" value="Genomic_DNA"/>
</dbReference>
<feature type="compositionally biased region" description="Basic and acidic residues" evidence="1">
    <location>
        <begin position="361"/>
        <end position="370"/>
    </location>
</feature>
<dbReference type="AlphaFoldDB" id="A0A1X0RGS1"/>
<feature type="region of interest" description="Disordered" evidence="1">
    <location>
        <begin position="306"/>
        <end position="399"/>
    </location>
</feature>
<protein>
    <submittedName>
        <fullName evidence="2">Uncharacterized protein</fullName>
    </submittedName>
</protein>
<feature type="compositionally biased region" description="Low complexity" evidence="1">
    <location>
        <begin position="265"/>
        <end position="288"/>
    </location>
</feature>
<dbReference type="OrthoDB" id="2393255at2759"/>
<evidence type="ECO:0000313" key="2">
    <source>
        <dbReference type="EMBL" id="ORE11263.1"/>
    </source>
</evidence>
<sequence>MFHSSGLRYEQYLIRSAKQDSKHTLHKKRSSLESEISAGADSGYTSSSFTPTCSIVSTPTTISTSTITTTDENKKPHITGPPKKKKRYHQTPRQPDLVYSCPRPLAFPFHNDDHFLPIAEADPRDVARVSPPSINRASSIQSKSTTSISRHDADSSYSRRSSVLSSIQRGTVRSIRSLFQLPDSLSNLSQRTTQTSIITTDPPLERLEIKKGTVQSLKDFFSKRQPPQTSSSIVSPASPKRGQLGTTIGSIQTNKTTNDSRASLKKNSNPSSSSCTKLSSNPSSKKSFTSRASEFASRAFWKKPAESTTSCSVKQPNVLTTPRVDRPAAQKPLPEPPKKKTIKSEVKKISARVISSFRPTPKADKIDKPSKPSLFSFKKNNDESLKKKPSAAATTIPEEPSKVGKLWKSFKNLMTGKKSSRVGVL</sequence>
<name>A0A1X0RGS1_RHIZD</name>
<feature type="region of interest" description="Disordered" evidence="1">
    <location>
        <begin position="221"/>
        <end position="288"/>
    </location>
</feature>
<proteinExistence type="predicted"/>
<gene>
    <name evidence="2" type="ORF">BCV72DRAFT_220166</name>
</gene>
<dbReference type="Proteomes" id="UP000242414">
    <property type="component" value="Unassembled WGS sequence"/>
</dbReference>
<feature type="compositionally biased region" description="Polar residues" evidence="1">
    <location>
        <begin position="306"/>
        <end position="320"/>
    </location>
</feature>
<feature type="compositionally biased region" description="Polar residues" evidence="1">
    <location>
        <begin position="244"/>
        <end position="261"/>
    </location>
</feature>
<feature type="region of interest" description="Disordered" evidence="1">
    <location>
        <begin position="18"/>
        <end position="46"/>
    </location>
</feature>
<dbReference type="VEuPathDB" id="FungiDB:BCV72DRAFT_220166"/>
<reference evidence="2" key="1">
    <citation type="journal article" date="2016" name="Proc. Natl. Acad. Sci. U.S.A.">
        <title>Lipid metabolic changes in an early divergent fungus govern the establishment of a mutualistic symbiosis with endobacteria.</title>
        <authorList>
            <person name="Lastovetsky O.A."/>
            <person name="Gaspar M.L."/>
            <person name="Mondo S.J."/>
            <person name="LaButti K.M."/>
            <person name="Sandor L."/>
            <person name="Grigoriev I.V."/>
            <person name="Henry S.A."/>
            <person name="Pawlowska T.E."/>
        </authorList>
    </citation>
    <scope>NUCLEOTIDE SEQUENCE [LARGE SCALE GENOMIC DNA]</scope>
    <source>
        <strain evidence="2">ATCC 52814</strain>
    </source>
</reference>
<feature type="region of interest" description="Disordered" evidence="1">
    <location>
        <begin position="128"/>
        <end position="166"/>
    </location>
</feature>
<accession>A0A1X0RGS1</accession>
<feature type="compositionally biased region" description="Basic and acidic residues" evidence="1">
    <location>
        <begin position="336"/>
        <end position="348"/>
    </location>
</feature>